<protein>
    <submittedName>
        <fullName evidence="1">Uncharacterized protein</fullName>
    </submittedName>
</protein>
<evidence type="ECO:0000313" key="2">
    <source>
        <dbReference type="Proteomes" id="UP000758603"/>
    </source>
</evidence>
<sequence>MTSGIGPGGQTAYRTKSHILAFQDYTGSCAVSVWRGRATNPLPLLYSYAIYSEHPNITPENVDAEDIYAAVADDPLYGSNDAEYRLDLYFVPRGIEFVSMNAEPTGRLPRLVSSSVYDTVRHRYHNLTYIFKETDWSSGDQLIARVEFDPLSQAECKADSKDQDDPQEPDVLPGIYGTEHRGSLWMKMHTVRQQKRVDELLKAANVHPSRIELDIAQK</sequence>
<organism evidence="1 2">
    <name type="scientific">Truncatella angustata</name>
    <dbReference type="NCBI Taxonomy" id="152316"/>
    <lineage>
        <taxon>Eukaryota</taxon>
        <taxon>Fungi</taxon>
        <taxon>Dikarya</taxon>
        <taxon>Ascomycota</taxon>
        <taxon>Pezizomycotina</taxon>
        <taxon>Sordariomycetes</taxon>
        <taxon>Xylariomycetidae</taxon>
        <taxon>Amphisphaeriales</taxon>
        <taxon>Sporocadaceae</taxon>
        <taxon>Truncatella</taxon>
    </lineage>
</organism>
<dbReference type="RefSeq" id="XP_045963185.1">
    <property type="nucleotide sequence ID" value="XM_046099034.1"/>
</dbReference>
<accession>A0A9P8UW11</accession>
<comment type="caution">
    <text evidence="1">The sequence shown here is derived from an EMBL/GenBank/DDBJ whole genome shotgun (WGS) entry which is preliminary data.</text>
</comment>
<gene>
    <name evidence="1" type="ORF">BKA67DRAFT_529243</name>
</gene>
<dbReference type="AlphaFoldDB" id="A0A9P8UW11"/>
<reference evidence="1" key="1">
    <citation type="journal article" date="2021" name="Nat. Commun.">
        <title>Genetic determinants of endophytism in the Arabidopsis root mycobiome.</title>
        <authorList>
            <person name="Mesny F."/>
            <person name="Miyauchi S."/>
            <person name="Thiergart T."/>
            <person name="Pickel B."/>
            <person name="Atanasova L."/>
            <person name="Karlsson M."/>
            <person name="Huettel B."/>
            <person name="Barry K.W."/>
            <person name="Haridas S."/>
            <person name="Chen C."/>
            <person name="Bauer D."/>
            <person name="Andreopoulos W."/>
            <person name="Pangilinan J."/>
            <person name="LaButti K."/>
            <person name="Riley R."/>
            <person name="Lipzen A."/>
            <person name="Clum A."/>
            <person name="Drula E."/>
            <person name="Henrissat B."/>
            <person name="Kohler A."/>
            <person name="Grigoriev I.V."/>
            <person name="Martin F.M."/>
            <person name="Hacquard S."/>
        </authorList>
    </citation>
    <scope>NUCLEOTIDE SEQUENCE</scope>
    <source>
        <strain evidence="1">MPI-SDFR-AT-0073</strain>
    </source>
</reference>
<dbReference type="EMBL" id="JAGPXC010000001">
    <property type="protein sequence ID" value="KAH6659054.1"/>
    <property type="molecule type" value="Genomic_DNA"/>
</dbReference>
<proteinExistence type="predicted"/>
<name>A0A9P8UW11_9PEZI</name>
<dbReference type="Proteomes" id="UP000758603">
    <property type="component" value="Unassembled WGS sequence"/>
</dbReference>
<dbReference type="GeneID" id="70127926"/>
<dbReference type="OrthoDB" id="5402033at2759"/>
<keyword evidence="2" id="KW-1185">Reference proteome</keyword>
<evidence type="ECO:0000313" key="1">
    <source>
        <dbReference type="EMBL" id="KAH6659054.1"/>
    </source>
</evidence>